<dbReference type="SUPFAM" id="SSF56801">
    <property type="entry name" value="Acetyl-CoA synthetase-like"/>
    <property type="match status" value="1"/>
</dbReference>
<keyword evidence="4" id="KW-0436">Ligase</keyword>
<dbReference type="PROSITE" id="PS00455">
    <property type="entry name" value="AMP_BINDING"/>
    <property type="match status" value="1"/>
</dbReference>
<sequence length="668" mass="72787">MNDAAGGVGRELNTFPKLLLRNAGKWGDRPAIREKDLGIWQTWTWSEVLDEVRAFAIGLADLGFKPGDKVAVVGDNRPRLYWTVMAAQSLGGVPVPVYADAVADEVATLLAHAEVKFAVAEDQEQVDKLQQVQDRLNLAHIIYDDPRGLDSYAGDKLSSFEAVQKRGRELMARSATPGGSETADAAGDWLAGVAAGSGEDISIILYTSGTTGKSKGVMLSAERCIAAASDTVKFDRLTEEDEAIAYLPLAWVGDHYLNYAQAMVAGFCISCPENTETVMADLKEIGPSYYFAPPRVFENLLTSVTIRMEDASRLKQAMFGYFLKVAGKWGEKLLNGDPVPLGARVLYKIGDALVYAPLKNVLGFSKIRVAYTAGEAIGPDLFSFYRSLGINLKQLYGQTEAFLYVTVQPDGQVRAETVGPAAPNTQVRIADNGEVQFRSPGQFIGYYKEPDKTAETVTDDGFVKTGDAGYFDPDGHLKIIDRARDVGKLVDGTLFAPKYLENKLKFFPNILEAVALGDGKPYASALINIDLSAVSNWAERNNVAYGSYQELAANTQVYDMIAADIDKMNASLATDPNLAGSQIQRFLILHKELDPDDGELTRTRKVRRNIVAEKYAPLLEALFDGSKSAHIDTEVTFEDGRKGRISADLEIRDMAMHKGAANLAEAAE</sequence>
<feature type="domain" description="AMP-dependent synthetase/ligase" evidence="3">
    <location>
        <begin position="21"/>
        <end position="447"/>
    </location>
</feature>
<dbReference type="InterPro" id="IPR000873">
    <property type="entry name" value="AMP-dep_synth/lig_dom"/>
</dbReference>
<dbReference type="InterPro" id="IPR042099">
    <property type="entry name" value="ANL_N_sf"/>
</dbReference>
<dbReference type="PANTHER" id="PTHR43272">
    <property type="entry name" value="LONG-CHAIN-FATTY-ACID--COA LIGASE"/>
    <property type="match status" value="1"/>
</dbReference>
<name>A0A3B0U806_9ZZZZ</name>
<protein>
    <submittedName>
        <fullName evidence="4">Long-chain-fatty-acid--CoA ligase</fullName>
        <ecNumber evidence="4">6.2.1.3</ecNumber>
    </submittedName>
</protein>
<proteinExistence type="predicted"/>
<evidence type="ECO:0000259" key="3">
    <source>
        <dbReference type="Pfam" id="PF00501"/>
    </source>
</evidence>
<reference evidence="4" key="1">
    <citation type="submission" date="2018-06" db="EMBL/GenBank/DDBJ databases">
        <authorList>
            <person name="Zhirakovskaya E."/>
        </authorList>
    </citation>
    <scope>NUCLEOTIDE SEQUENCE</scope>
</reference>
<dbReference type="Gene3D" id="3.40.50.12780">
    <property type="entry name" value="N-terminal domain of ligase-like"/>
    <property type="match status" value="1"/>
</dbReference>
<accession>A0A3B0U806</accession>
<evidence type="ECO:0000256" key="1">
    <source>
        <dbReference type="ARBA" id="ARBA00022741"/>
    </source>
</evidence>
<keyword evidence="1" id="KW-0547">Nucleotide-binding</keyword>
<keyword evidence="2" id="KW-0067">ATP-binding</keyword>
<organism evidence="4">
    <name type="scientific">hydrothermal vent metagenome</name>
    <dbReference type="NCBI Taxonomy" id="652676"/>
    <lineage>
        <taxon>unclassified sequences</taxon>
        <taxon>metagenomes</taxon>
        <taxon>ecological metagenomes</taxon>
    </lineage>
</organism>
<evidence type="ECO:0000256" key="2">
    <source>
        <dbReference type="ARBA" id="ARBA00022840"/>
    </source>
</evidence>
<gene>
    <name evidence="4" type="ORF">MNBD_ALPHA09-1861</name>
</gene>
<dbReference type="GO" id="GO:0004467">
    <property type="term" value="F:long-chain fatty acid-CoA ligase activity"/>
    <property type="evidence" value="ECO:0007669"/>
    <property type="project" value="UniProtKB-EC"/>
</dbReference>
<dbReference type="Pfam" id="PF00501">
    <property type="entry name" value="AMP-binding"/>
    <property type="match status" value="1"/>
</dbReference>
<dbReference type="EC" id="6.2.1.3" evidence="4"/>
<evidence type="ECO:0000313" key="4">
    <source>
        <dbReference type="EMBL" id="VAW16904.1"/>
    </source>
</evidence>
<dbReference type="GO" id="GO:0005524">
    <property type="term" value="F:ATP binding"/>
    <property type="evidence" value="ECO:0007669"/>
    <property type="project" value="UniProtKB-KW"/>
</dbReference>
<dbReference type="GO" id="GO:0016020">
    <property type="term" value="C:membrane"/>
    <property type="evidence" value="ECO:0007669"/>
    <property type="project" value="TreeGrafter"/>
</dbReference>
<dbReference type="EMBL" id="UOEM01000099">
    <property type="protein sequence ID" value="VAW16904.1"/>
    <property type="molecule type" value="Genomic_DNA"/>
</dbReference>
<dbReference type="AlphaFoldDB" id="A0A3B0U806"/>
<dbReference type="PANTHER" id="PTHR43272:SF33">
    <property type="entry name" value="AMP-BINDING DOMAIN-CONTAINING PROTEIN-RELATED"/>
    <property type="match status" value="1"/>
</dbReference>
<dbReference type="InterPro" id="IPR020845">
    <property type="entry name" value="AMP-binding_CS"/>
</dbReference>